<evidence type="ECO:0000313" key="1">
    <source>
        <dbReference type="EMBL" id="RVU71764.1"/>
    </source>
</evidence>
<reference evidence="1 2" key="1">
    <citation type="submission" date="2018-12" db="EMBL/GenBank/DDBJ databases">
        <authorList>
            <person name="Meng J."/>
        </authorList>
    </citation>
    <scope>NUCLEOTIDE SEQUENCE [LARGE SCALE GENOMIC DNA]</scope>
    <source>
        <strain evidence="1 2">HT111-2</strain>
    </source>
</reference>
<dbReference type="EMBL" id="RXIA01000001">
    <property type="protein sequence ID" value="RVU71764.1"/>
    <property type="molecule type" value="Genomic_DNA"/>
</dbReference>
<dbReference type="Proteomes" id="UP000288291">
    <property type="component" value="Unassembled WGS sequence"/>
</dbReference>
<proteinExistence type="predicted"/>
<dbReference type="AlphaFoldDB" id="A0A437SXV8"/>
<sequence length="60" mass="7180">MAELSEARKKANAKWDAKNRSRKNYITKRSVAKNFILKLATKEDLKQIKEYIQQREKELQ</sequence>
<name>A0A437SXV8_9LACO</name>
<protein>
    <submittedName>
        <fullName evidence="1">Uncharacterized protein</fullName>
    </submittedName>
</protein>
<comment type="caution">
    <text evidence="1">The sequence shown here is derived from an EMBL/GenBank/DDBJ whole genome shotgun (WGS) entry which is preliminary data.</text>
</comment>
<dbReference type="RefSeq" id="WP_103661165.1">
    <property type="nucleotide sequence ID" value="NZ_ML136871.1"/>
</dbReference>
<gene>
    <name evidence="1" type="ORF">EJK17_00355</name>
</gene>
<accession>A0A437SXV8</accession>
<evidence type="ECO:0000313" key="2">
    <source>
        <dbReference type="Proteomes" id="UP000288291"/>
    </source>
</evidence>
<organism evidence="1 2">
    <name type="scientific">Lactobacillus xujianguonis</name>
    <dbReference type="NCBI Taxonomy" id="2495899"/>
    <lineage>
        <taxon>Bacteria</taxon>
        <taxon>Bacillati</taxon>
        <taxon>Bacillota</taxon>
        <taxon>Bacilli</taxon>
        <taxon>Lactobacillales</taxon>
        <taxon>Lactobacillaceae</taxon>
        <taxon>Lactobacillus</taxon>
    </lineage>
</organism>
<keyword evidence="2" id="KW-1185">Reference proteome</keyword>